<accession>A0A2J4RFJ5</accession>
<evidence type="ECO:0000313" key="1">
    <source>
        <dbReference type="EMBL" id="PLL42035.1"/>
    </source>
</evidence>
<dbReference type="AlphaFoldDB" id="A0A2J4RFJ5"/>
<evidence type="ECO:0000313" key="2">
    <source>
        <dbReference type="Proteomes" id="UP000234505"/>
    </source>
</evidence>
<proteinExistence type="predicted"/>
<gene>
    <name evidence="1" type="ORF">CWN50_09215</name>
</gene>
<reference evidence="1 2" key="2">
    <citation type="submission" date="2018-01" db="EMBL/GenBank/DDBJ databases">
        <title>Genomic study of Klebsiella pneumoniae.</title>
        <authorList>
            <person name="Yang Y."/>
            <person name="Bicalho R."/>
        </authorList>
    </citation>
    <scope>NUCLEOTIDE SEQUENCE [LARGE SCALE GENOMIC DNA]</scope>
    <source>
        <strain evidence="1 2">A11</strain>
    </source>
</reference>
<protein>
    <submittedName>
        <fullName evidence="1">Uncharacterized protein</fullName>
    </submittedName>
</protein>
<dbReference type="Proteomes" id="UP000234505">
    <property type="component" value="Unassembled WGS sequence"/>
</dbReference>
<comment type="caution">
    <text evidence="1">The sequence shown here is derived from an EMBL/GenBank/DDBJ whole genome shotgun (WGS) entry which is preliminary data.</text>
</comment>
<name>A0A2J4RFJ5_9ENTR</name>
<reference evidence="1 2" key="1">
    <citation type="submission" date="2017-11" db="EMBL/GenBank/DDBJ databases">
        <authorList>
            <person name="Han C.G."/>
        </authorList>
    </citation>
    <scope>NUCLEOTIDE SEQUENCE [LARGE SCALE GENOMIC DNA]</scope>
    <source>
        <strain evidence="1 2">A11</strain>
    </source>
</reference>
<organism evidence="1 2">
    <name type="scientific">Klebsiella michiganensis</name>
    <dbReference type="NCBI Taxonomy" id="1134687"/>
    <lineage>
        <taxon>Bacteria</taxon>
        <taxon>Pseudomonadati</taxon>
        <taxon>Pseudomonadota</taxon>
        <taxon>Gammaproteobacteria</taxon>
        <taxon>Enterobacterales</taxon>
        <taxon>Enterobacteriaceae</taxon>
        <taxon>Klebsiella/Raoultella group</taxon>
        <taxon>Klebsiella</taxon>
    </lineage>
</organism>
<dbReference type="EMBL" id="PIDS01000224">
    <property type="protein sequence ID" value="PLL42035.1"/>
    <property type="molecule type" value="Genomic_DNA"/>
</dbReference>
<sequence>MSDIIQKIKNEVKDNWSKKRKPLLFSTIGGTFSEIKEEPGFTNVGSWINKNIDDLDAYVYTDKDRPEYIGLIPNGEVFDYKNTTSKHLLQPTGKFEPRKQKMVVDFLLAISELDDDDVRRINIPTDILIKLMK</sequence>